<evidence type="ECO:0000313" key="9">
    <source>
        <dbReference type="EMBL" id="KMT63797.1"/>
    </source>
</evidence>
<dbReference type="GO" id="GO:0005737">
    <property type="term" value="C:cytoplasm"/>
    <property type="evidence" value="ECO:0007669"/>
    <property type="project" value="UniProtKB-SubCell"/>
</dbReference>
<comment type="subunit">
    <text evidence="6">Monomer.</text>
</comment>
<feature type="domain" description="Methyltransferase small N-terminal" evidence="8">
    <location>
        <begin position="8"/>
        <end position="145"/>
    </location>
</feature>
<evidence type="ECO:0000256" key="1">
    <source>
        <dbReference type="ARBA" id="ARBA00022490"/>
    </source>
</evidence>
<protein>
    <recommendedName>
        <fullName evidence="6">Ribosomal RNA small subunit methyltransferase C</fullName>
        <ecNumber evidence="6">2.1.1.172</ecNumber>
    </recommendedName>
    <alternativeName>
        <fullName evidence="6">16S rRNA m2G1207 methyltransferase</fullName>
    </alternativeName>
    <alternativeName>
        <fullName evidence="6">rRNA (guanine-N(2)-)-methyltransferase RsmC</fullName>
    </alternativeName>
</protein>
<keyword evidence="3 6" id="KW-0489">Methyltransferase</keyword>
<dbReference type="InterPro" id="IPR002052">
    <property type="entry name" value="DNA_methylase_N6_adenine_CS"/>
</dbReference>
<dbReference type="Pfam" id="PF05175">
    <property type="entry name" value="MTS"/>
    <property type="match status" value="1"/>
</dbReference>
<evidence type="ECO:0000259" key="7">
    <source>
        <dbReference type="Pfam" id="PF05175"/>
    </source>
</evidence>
<dbReference type="PATRIC" id="fig|1513271.3.peg.3638"/>
<evidence type="ECO:0000256" key="2">
    <source>
        <dbReference type="ARBA" id="ARBA00022552"/>
    </source>
</evidence>
<dbReference type="InterPro" id="IPR029063">
    <property type="entry name" value="SAM-dependent_MTases_sf"/>
</dbReference>
<dbReference type="HAMAP" id="MF_01862">
    <property type="entry name" value="16SrRNA_methyltr_C"/>
    <property type="match status" value="1"/>
</dbReference>
<accession>A0A0J8GLU9</accession>
<evidence type="ECO:0000259" key="8">
    <source>
        <dbReference type="Pfam" id="PF08468"/>
    </source>
</evidence>
<dbReference type="InterPro" id="IPR007848">
    <property type="entry name" value="Small_mtfrase_dom"/>
</dbReference>
<name>A0A0J8GLU9_9ALTE</name>
<evidence type="ECO:0000256" key="5">
    <source>
        <dbReference type="ARBA" id="ARBA00022691"/>
    </source>
</evidence>
<dbReference type="InterPro" id="IPR023543">
    <property type="entry name" value="rRNA_ssu_MeTfrase_C"/>
</dbReference>
<proteinExistence type="inferred from homology"/>
<evidence type="ECO:0000256" key="4">
    <source>
        <dbReference type="ARBA" id="ARBA00022679"/>
    </source>
</evidence>
<dbReference type="PANTHER" id="PTHR47816">
    <property type="entry name" value="RIBOSOMAL RNA SMALL SUBUNIT METHYLTRANSFERASE C"/>
    <property type="match status" value="1"/>
</dbReference>
<reference evidence="9 10" key="1">
    <citation type="submission" date="2015-04" db="EMBL/GenBank/DDBJ databases">
        <title>Draft Genome Sequence of the Novel Agar-Digesting Marine Bacterium Q1.</title>
        <authorList>
            <person name="Li Y."/>
            <person name="Li D."/>
            <person name="Chen G."/>
            <person name="Du Z."/>
        </authorList>
    </citation>
    <scope>NUCLEOTIDE SEQUENCE [LARGE SCALE GENOMIC DNA]</scope>
    <source>
        <strain evidence="9 10">Q1</strain>
    </source>
</reference>
<dbReference type="STRING" id="1513271.XM47_17755"/>
<dbReference type="Proteomes" id="UP000037600">
    <property type="component" value="Unassembled WGS sequence"/>
</dbReference>
<sequence length="332" mass="37493">MSQLSAPSQLLLKQIPELINEDTLIVDPLLFDDLNAPEFRPTTVWSFKYFDKLPVDNTVTWPEKPAKKFNQAIVFFPKAKEKAKWLIEQLAEMLKPNASIILVGENRSGIKSCQKLLTEQLSHINKLASGKHCLLFQSHLSADIANKDSFYQQSYQVNNKQVITASLPGVFSQKELDKGTELLLQNLPAEIKGKILDFASGCGVIGSYISKHYSVDELTQVDVDALAIESTKKTLELNELVGKTFLSNGLTKISSKYDWIFTNPPFHTGTKIDYHVTEAFIKDSCKHLLPNGKLMLVANRFLKYPQILQTYFNLVEVVAEDNKFKVYCACNR</sequence>
<dbReference type="CDD" id="cd02440">
    <property type="entry name" value="AdoMet_MTases"/>
    <property type="match status" value="1"/>
</dbReference>
<dbReference type="GO" id="GO:0003676">
    <property type="term" value="F:nucleic acid binding"/>
    <property type="evidence" value="ECO:0007669"/>
    <property type="project" value="InterPro"/>
</dbReference>
<comment type="function">
    <text evidence="6">Specifically methylates the guanine in position 1207 of 16S rRNA in the 30S particle.</text>
</comment>
<evidence type="ECO:0000313" key="10">
    <source>
        <dbReference type="Proteomes" id="UP000037600"/>
    </source>
</evidence>
<dbReference type="PROSITE" id="PS00092">
    <property type="entry name" value="N6_MTASE"/>
    <property type="match status" value="1"/>
</dbReference>
<feature type="domain" description="Methyltransferase small" evidence="7">
    <location>
        <begin position="165"/>
        <end position="327"/>
    </location>
</feature>
<comment type="caution">
    <text evidence="9">The sequence shown here is derived from an EMBL/GenBank/DDBJ whole genome shotgun (WGS) entry which is preliminary data.</text>
</comment>
<dbReference type="PANTHER" id="PTHR47816:SF4">
    <property type="entry name" value="RIBOSOMAL RNA SMALL SUBUNIT METHYLTRANSFERASE C"/>
    <property type="match status" value="1"/>
</dbReference>
<comment type="subcellular location">
    <subcellularLocation>
        <location evidence="6">Cytoplasm</location>
    </subcellularLocation>
</comment>
<dbReference type="InterPro" id="IPR046977">
    <property type="entry name" value="RsmC/RlmG"/>
</dbReference>
<dbReference type="Gene3D" id="3.40.50.150">
    <property type="entry name" value="Vaccinia Virus protein VP39"/>
    <property type="match status" value="2"/>
</dbReference>
<dbReference type="OrthoDB" id="9816072at2"/>
<keyword evidence="5 6" id="KW-0949">S-adenosyl-L-methionine</keyword>
<gene>
    <name evidence="6" type="primary">rsmC</name>
    <name evidence="9" type="ORF">XM47_17755</name>
</gene>
<dbReference type="EMBL" id="LAZL01000041">
    <property type="protein sequence ID" value="KMT63797.1"/>
    <property type="molecule type" value="Genomic_DNA"/>
</dbReference>
<dbReference type="GO" id="GO:0052914">
    <property type="term" value="F:16S rRNA (guanine(1207)-N(2))-methyltransferase activity"/>
    <property type="evidence" value="ECO:0007669"/>
    <property type="project" value="UniProtKB-EC"/>
</dbReference>
<dbReference type="Pfam" id="PF08468">
    <property type="entry name" value="MTS_N"/>
    <property type="match status" value="1"/>
</dbReference>
<dbReference type="AlphaFoldDB" id="A0A0J8GLU9"/>
<dbReference type="RefSeq" id="WP_048695575.1">
    <property type="nucleotide sequence ID" value="NZ_KQ130511.1"/>
</dbReference>
<keyword evidence="10" id="KW-1185">Reference proteome</keyword>
<keyword evidence="4 6" id="KW-0808">Transferase</keyword>
<organism evidence="9 10">
    <name type="scientific">Catenovulum maritimum</name>
    <dbReference type="NCBI Taxonomy" id="1513271"/>
    <lineage>
        <taxon>Bacteria</taxon>
        <taxon>Pseudomonadati</taxon>
        <taxon>Pseudomonadota</taxon>
        <taxon>Gammaproteobacteria</taxon>
        <taxon>Alteromonadales</taxon>
        <taxon>Alteromonadaceae</taxon>
        <taxon>Catenovulum</taxon>
    </lineage>
</organism>
<keyword evidence="2 6" id="KW-0698">rRNA processing</keyword>
<evidence type="ECO:0000256" key="6">
    <source>
        <dbReference type="HAMAP-Rule" id="MF_01862"/>
    </source>
</evidence>
<comment type="catalytic activity">
    <reaction evidence="6">
        <text>guanosine(1207) in 16S rRNA + S-adenosyl-L-methionine = N(2)-methylguanosine(1207) in 16S rRNA + S-adenosyl-L-homocysteine + H(+)</text>
        <dbReference type="Rhea" id="RHEA:42736"/>
        <dbReference type="Rhea" id="RHEA-COMP:10213"/>
        <dbReference type="Rhea" id="RHEA-COMP:10214"/>
        <dbReference type="ChEBI" id="CHEBI:15378"/>
        <dbReference type="ChEBI" id="CHEBI:57856"/>
        <dbReference type="ChEBI" id="CHEBI:59789"/>
        <dbReference type="ChEBI" id="CHEBI:74269"/>
        <dbReference type="ChEBI" id="CHEBI:74481"/>
        <dbReference type="EC" id="2.1.1.172"/>
    </reaction>
</comment>
<dbReference type="SUPFAM" id="SSF53335">
    <property type="entry name" value="S-adenosyl-L-methionine-dependent methyltransferases"/>
    <property type="match status" value="1"/>
</dbReference>
<dbReference type="EC" id="2.1.1.172" evidence="6"/>
<evidence type="ECO:0000256" key="3">
    <source>
        <dbReference type="ARBA" id="ARBA00022603"/>
    </source>
</evidence>
<dbReference type="InterPro" id="IPR013675">
    <property type="entry name" value="Mtase_sm_N"/>
</dbReference>
<keyword evidence="1 6" id="KW-0963">Cytoplasm</keyword>
<comment type="similarity">
    <text evidence="6">Belongs to the methyltransferase superfamily. RsmC family.</text>
</comment>